<feature type="signal peptide" evidence="8">
    <location>
        <begin position="1"/>
        <end position="23"/>
    </location>
</feature>
<keyword evidence="4" id="KW-1134">Transmembrane beta strand</keyword>
<evidence type="ECO:0000256" key="3">
    <source>
        <dbReference type="ARBA" id="ARBA00022448"/>
    </source>
</evidence>
<dbReference type="RefSeq" id="WP_194117093.1">
    <property type="nucleotide sequence ID" value="NZ_JADFUA010000010.1"/>
</dbReference>
<dbReference type="InterPro" id="IPR010130">
    <property type="entry name" value="T1SS_OMP_TolC"/>
</dbReference>
<dbReference type="SUPFAM" id="SSF56954">
    <property type="entry name" value="Outer membrane efflux proteins (OEP)"/>
    <property type="match status" value="1"/>
</dbReference>
<evidence type="ECO:0000256" key="5">
    <source>
        <dbReference type="ARBA" id="ARBA00022692"/>
    </source>
</evidence>
<keyword evidence="7" id="KW-0998">Cell outer membrane</keyword>
<dbReference type="GO" id="GO:0015288">
    <property type="term" value="F:porin activity"/>
    <property type="evidence" value="ECO:0007669"/>
    <property type="project" value="TreeGrafter"/>
</dbReference>
<dbReference type="GO" id="GO:0009279">
    <property type="term" value="C:cell outer membrane"/>
    <property type="evidence" value="ECO:0007669"/>
    <property type="project" value="UniProtKB-SubCell"/>
</dbReference>
<reference evidence="9 10" key="1">
    <citation type="submission" date="2020-10" db="EMBL/GenBank/DDBJ databases">
        <title>The genome sequence of Chitinilyticum litopenaei 4Y14.</title>
        <authorList>
            <person name="Liu Y."/>
        </authorList>
    </citation>
    <scope>NUCLEOTIDE SEQUENCE [LARGE SCALE GENOMIC DNA]</scope>
    <source>
        <strain evidence="9 10">4Y14</strain>
    </source>
</reference>
<evidence type="ECO:0000256" key="4">
    <source>
        <dbReference type="ARBA" id="ARBA00022452"/>
    </source>
</evidence>
<keyword evidence="10" id="KW-1185">Reference proteome</keyword>
<evidence type="ECO:0000256" key="2">
    <source>
        <dbReference type="ARBA" id="ARBA00007613"/>
    </source>
</evidence>
<dbReference type="InterPro" id="IPR003423">
    <property type="entry name" value="OMP_efflux"/>
</dbReference>
<dbReference type="EMBL" id="JADFUA010000010">
    <property type="protein sequence ID" value="MBE9610549.1"/>
    <property type="molecule type" value="Genomic_DNA"/>
</dbReference>
<sequence>MKVKKTIQALLLIVGLSAQPISAGELQALYSKALQNDPQYSTAVSVREAAQEFMPMARAGFFPRIGIGASYGRNDTERDAPIILNIRKKIDYEFYPENYSLTLTQPLLRPAIVAEYNQARWRTEQAEADFGQRTDELKQRLAEAYLRTLVSSARMKLIDQQKVTFEALLRQAERSYASGYGTVTEVAESQSRLDELLSEQVTAKALNENQLAVLRQIIGMPNYTIAAVDFKDFAPTLHGELSLAEWKEVARLNSPELRAESARVKGAGSNVEKALAAFSPTLDLRLQYSKDKDSGYSNEGVILTSRSAVLSFNFPVFEGGYTVSQYRQSTSQLTAAQENLRAVTEGLDVDIEKEYGNVVSLVVRIQALQRSVQTNELLVKATAKSVDAGVRSNVDLLNAQSRLFEAKLKLSESRISYLLSLVRLKIFAGVFADSDFAVLDGALF</sequence>
<comment type="subcellular location">
    <subcellularLocation>
        <location evidence="1">Cell outer membrane</location>
    </subcellularLocation>
</comment>
<accession>A0A8J7KBS9</accession>
<gene>
    <name evidence="9" type="ORF">INR99_14505</name>
</gene>
<dbReference type="PANTHER" id="PTHR30026:SF20">
    <property type="entry name" value="OUTER MEMBRANE PROTEIN TOLC"/>
    <property type="match status" value="1"/>
</dbReference>
<evidence type="ECO:0000313" key="10">
    <source>
        <dbReference type="Proteomes" id="UP000604481"/>
    </source>
</evidence>
<dbReference type="NCBIfam" id="TIGR01844">
    <property type="entry name" value="type_I_sec_TolC"/>
    <property type="match status" value="1"/>
</dbReference>
<keyword evidence="8" id="KW-0732">Signal</keyword>
<proteinExistence type="inferred from homology"/>
<comment type="caution">
    <text evidence="9">The sequence shown here is derived from an EMBL/GenBank/DDBJ whole genome shotgun (WGS) entry which is preliminary data.</text>
</comment>
<dbReference type="GO" id="GO:0015562">
    <property type="term" value="F:efflux transmembrane transporter activity"/>
    <property type="evidence" value="ECO:0007669"/>
    <property type="project" value="InterPro"/>
</dbReference>
<feature type="chain" id="PRO_5035297714" evidence="8">
    <location>
        <begin position="24"/>
        <end position="444"/>
    </location>
</feature>
<protein>
    <submittedName>
        <fullName evidence="9">TolC family outer membrane protein</fullName>
    </submittedName>
</protein>
<evidence type="ECO:0000313" key="9">
    <source>
        <dbReference type="EMBL" id="MBE9610549.1"/>
    </source>
</evidence>
<dbReference type="GO" id="GO:1990281">
    <property type="term" value="C:efflux pump complex"/>
    <property type="evidence" value="ECO:0007669"/>
    <property type="project" value="TreeGrafter"/>
</dbReference>
<evidence type="ECO:0000256" key="1">
    <source>
        <dbReference type="ARBA" id="ARBA00004442"/>
    </source>
</evidence>
<dbReference type="Gene3D" id="1.20.1600.10">
    <property type="entry name" value="Outer membrane efflux proteins (OEP)"/>
    <property type="match status" value="1"/>
</dbReference>
<keyword evidence="5" id="KW-0812">Transmembrane</keyword>
<dbReference type="Pfam" id="PF02321">
    <property type="entry name" value="OEP"/>
    <property type="match status" value="2"/>
</dbReference>
<evidence type="ECO:0000256" key="6">
    <source>
        <dbReference type="ARBA" id="ARBA00023136"/>
    </source>
</evidence>
<organism evidence="9 10">
    <name type="scientific">Chitinilyticum piscinae</name>
    <dbReference type="NCBI Taxonomy" id="2866724"/>
    <lineage>
        <taxon>Bacteria</taxon>
        <taxon>Pseudomonadati</taxon>
        <taxon>Pseudomonadota</taxon>
        <taxon>Betaproteobacteria</taxon>
        <taxon>Neisseriales</taxon>
        <taxon>Chitinibacteraceae</taxon>
        <taxon>Chitinilyticum</taxon>
    </lineage>
</organism>
<evidence type="ECO:0000256" key="8">
    <source>
        <dbReference type="SAM" id="SignalP"/>
    </source>
</evidence>
<dbReference type="InterPro" id="IPR051906">
    <property type="entry name" value="TolC-like"/>
</dbReference>
<keyword evidence="3" id="KW-0813">Transport</keyword>
<dbReference type="Proteomes" id="UP000604481">
    <property type="component" value="Unassembled WGS sequence"/>
</dbReference>
<name>A0A8J7KBS9_9NEIS</name>
<comment type="similarity">
    <text evidence="2">Belongs to the outer membrane factor (OMF) (TC 1.B.17) family.</text>
</comment>
<keyword evidence="6" id="KW-0472">Membrane</keyword>
<dbReference type="PANTHER" id="PTHR30026">
    <property type="entry name" value="OUTER MEMBRANE PROTEIN TOLC"/>
    <property type="match status" value="1"/>
</dbReference>
<evidence type="ECO:0000256" key="7">
    <source>
        <dbReference type="ARBA" id="ARBA00023237"/>
    </source>
</evidence>
<dbReference type="AlphaFoldDB" id="A0A8J7KBS9"/>